<feature type="region of interest" description="Disordered" evidence="19">
    <location>
        <begin position="1008"/>
        <end position="1043"/>
    </location>
</feature>
<dbReference type="PANTHER" id="PTHR10139">
    <property type="entry name" value="DOUBLE-STRAND BREAK REPAIR PROTEIN MRE11"/>
    <property type="match status" value="1"/>
</dbReference>
<evidence type="ECO:0000259" key="22">
    <source>
        <dbReference type="PROSITE" id="PS50902"/>
    </source>
</evidence>
<dbReference type="GO" id="GO:0008296">
    <property type="term" value="F:3'-5'-DNA exonuclease activity"/>
    <property type="evidence" value="ECO:0007669"/>
    <property type="project" value="InterPro"/>
</dbReference>
<dbReference type="InterPro" id="IPR004147">
    <property type="entry name" value="ABC1_dom"/>
</dbReference>
<feature type="transmembrane region" description="Helical" evidence="20">
    <location>
        <begin position="1859"/>
        <end position="1879"/>
    </location>
</feature>
<dbReference type="PROSITE" id="PS50011">
    <property type="entry name" value="PROTEIN_KINASE_DOM"/>
    <property type="match status" value="1"/>
</dbReference>
<reference evidence="23 24" key="2">
    <citation type="submission" date="2018-08" db="EMBL/GenBank/DDBJ databases">
        <authorList>
            <person name="Laetsch R D."/>
            <person name="Stevens L."/>
            <person name="Kumar S."/>
            <person name="Blaxter L. M."/>
        </authorList>
    </citation>
    <scope>NUCLEOTIDE SEQUENCE [LARGE SCALE GENOMIC DNA]</scope>
</reference>
<keyword evidence="7" id="KW-0158">Chromosome</keyword>
<dbReference type="GO" id="GO:0035861">
    <property type="term" value="C:site of double-strand break"/>
    <property type="evidence" value="ECO:0007669"/>
    <property type="project" value="TreeGrafter"/>
</dbReference>
<dbReference type="WBParaSite" id="nOo.2.0.1.t02175-RA">
    <property type="protein sequence ID" value="nOo.2.0.1.t02175-RA"/>
    <property type="gene ID" value="nOo.2.0.1.g02175"/>
</dbReference>
<dbReference type="GO" id="GO:0000723">
    <property type="term" value="P:telomere maintenance"/>
    <property type="evidence" value="ECO:0007669"/>
    <property type="project" value="TreeGrafter"/>
</dbReference>
<evidence type="ECO:0000256" key="5">
    <source>
        <dbReference type="ARBA" id="ARBA00009028"/>
    </source>
</evidence>
<dbReference type="InterPro" id="IPR029039">
    <property type="entry name" value="Flavoprotein-like_sf"/>
</dbReference>
<comment type="cofactor">
    <cofactor evidence="1">
        <name>Mn(2+)</name>
        <dbReference type="ChEBI" id="CHEBI:29035"/>
    </cofactor>
</comment>
<dbReference type="NCBIfam" id="TIGR00583">
    <property type="entry name" value="mre11"/>
    <property type="match status" value="1"/>
</dbReference>
<dbReference type="GO" id="GO:0005524">
    <property type="term" value="F:ATP binding"/>
    <property type="evidence" value="ECO:0007669"/>
    <property type="project" value="InterPro"/>
</dbReference>
<dbReference type="Pfam" id="PF04152">
    <property type="entry name" value="Mre11_DNA_bind"/>
    <property type="match status" value="1"/>
</dbReference>
<keyword evidence="20" id="KW-0472">Membrane</keyword>
<dbReference type="InterPro" id="IPR008254">
    <property type="entry name" value="Flavodoxin/NO_synth"/>
</dbReference>
<keyword evidence="15 18" id="KW-0464">Manganese</keyword>
<evidence type="ECO:0000256" key="7">
    <source>
        <dbReference type="ARBA" id="ARBA00022454"/>
    </source>
</evidence>
<evidence type="ECO:0000256" key="11">
    <source>
        <dbReference type="ARBA" id="ARBA00022763"/>
    </source>
</evidence>
<dbReference type="InterPro" id="IPR004843">
    <property type="entry name" value="Calcineurin-like_PHP"/>
</dbReference>
<dbReference type="SUPFAM" id="SSF50978">
    <property type="entry name" value="WD40 repeat-like"/>
    <property type="match status" value="1"/>
</dbReference>
<evidence type="ECO:0000256" key="12">
    <source>
        <dbReference type="ARBA" id="ARBA00022801"/>
    </source>
</evidence>
<sequence>MTQTQRPDDVFVDSSQIEETSRNDHMRILVATDLHIGFAEKILGRDEDSIRTFEEVLQIASREEVDFVLLGGDLYHENNPSREMQHRVTRLLRRYCLNDRPVALRFLSDPVVNFRHSTFGNVNYEDSNINVGLPIFTIHGNHDDLSGKGLTALDILHESGLINLFGKFEEIDQFIVSPILLVKGKTKLALYGIGSQRDDRLCRAFREEEIRFLRPKEDTESWFNILVLHQNRPVRTRERSTGGHLPENLIPSFFDLVIWGHEHECKIDPQYYESGINVCGDGFYIIQPGSTVATALSPEEAKPKHVALITISGRKFFSQKMALETPRQFLFADLAITVKPPSTASKNSRSKNMPDEKLIAAEVEKMLAEAEKMKTTRQAHPPLLRLRVTYPESWANIMKLNCRQFGAAYSRRIANPSDMITVKILKSKNEGKKRKDGFKVATNIERATTVEEIVNTHFAAQGNDTLMVLDTGTLSDVVKFQVEQEDGKRVKNKLVIENLQIKKKKLIDALCKVSYDSFLSFDKIPSHQFLEQFEELINSDIKKVNYIAKKPMYTGEENHRQSIFIDLQEQIDSIAPNKCFTRVAAAGSKGLLKIFAIEENGFNFVADFRSVRSRRLNLLYSASHVSWSHLIDNMIATTSTNGAVVLWNVDKAALHRTYKAHTRSATKVCFHQANHNTLISGAKDAAVIQYDFRIPEPVKKFISGSCDPIRDMQFGIHPSHYDIFVAADDGGSVRFWDLRKNDRPLYQFVAHHGPSSVALNPSYDDQNLIATAGRDKFIRIWKWFDRSESQSNSAMYSVEATASISRVYWRPMHKYQVASCSVVSDINIHVWDIRRPFLPFANLAWKENDAEIFLSAGKDGLLVMHFVENAHHPMNHVSDVAVDISPTGTIAVAVSSQLNLKHESLIEQEKALKGEAFVRRRRKYDPFQSSIPSYLICCEPTETNIQVSSQHFITLAKKYKLYGDNASSLCFYNSRIAEDLKKYDIAHTWRVVGFICQFTSFFEKSSSEETSSGSHENAETKDNGASTSDGAVRSRFPSSLSSGGVVRNVDGQDVTDSIFSGVIPQTISTSSDFFFGDNELNLDGLNNDLSDFTLPYDFKAPTNLKMEAFTPRPYEEFEAGETSCSPSSEEHLDDIMPNHTNELKRCQIGNLRIRAELACPPLWDPLPLLCSMFNFYSDLGDVQTCVSVLLVLGEKSKEFIDLGTQKVWFLDYISCLPKVAYFSSLPVHGIWSWCRGCAHGGHPHHYAEWFATNKKCPTGCESVNVVKRIVKYVTSTKYQQQFRIFCLRKDIFRIRTVRKKQKLCNMSLFFGGLLIKPVIGRINCQDQIVKMVNSENPWLITSSHIEAASHDNSYFCIRMGIYFYRTVLRAIKIMLRTVSLSLFFTPLLITFPIAYFWSGFAELWWRWMLWIVQRSGPTFIKLGQWASTRRDIFSKSFCDRMSVLHIKTTCRPWYLSQHALDHLFGDSRWKDFVVSVEADAIGSGCIAEVYKGVLDVHAFEEITGIHLPFTKERYLDIAIKTAKDGVRECIDIDLSIMQCGARLMEMFMPRLSYVNPVSCLNQFKKVLELQRFGDNFDLEKTSVRFPKVVCYSNDVIMETYEKGLYINKLITDEQLMEQNALKKKVALIGARALLKMIFVDNFVHGDLHPGNILLRLENRNERSIKWFNSFRAAVKRLKEMLKSSISMGDDIRISYDNYDLDESEEPTLVILDTGIAVEQTPLNLQKLRLLFRAVVDKRGRDVGELLLLHSPEQHCKNPEQFYDEVDHIVQIARSKNSLSRLNISEMLNELFSIVSRHDVTLDPLFTTVVLAVIVLEGLGRSLDPDLDLFHCARPKIMSTRSVHRSSLDSFIRTIERDDLLLYVTAAVGIIMPGFVYMFYQYVHKLYTKYAERRELRKQEEEMESKTVTIFYAEGRENNKELAHHIGVHLQYEGLPVVNLADIETTGIGLFLMDCTFEGNESESTELFLEFLENLAFDQKATNLPCRQMHFAVLGVCDAYNNHKQYNRIARALMRRLNSIGAVALYPLCYISSHSNAGLKKQAESWAFRIAKVVDKYTTRISKRSRSFWFYDNDNSSNKSDTDDEGFLPDDVEYIYEMEDGVDEDD</sequence>
<dbReference type="Pfam" id="PF00149">
    <property type="entry name" value="Metallophos"/>
    <property type="match status" value="1"/>
</dbReference>
<comment type="similarity">
    <text evidence="5 18">Belongs to the MRE11/RAD32 family.</text>
</comment>
<dbReference type="InterPro" id="IPR000719">
    <property type="entry name" value="Prot_kinase_dom"/>
</dbReference>
<keyword evidence="9" id="KW-0479">Metal-binding</keyword>
<dbReference type="Pfam" id="PF00400">
    <property type="entry name" value="WD40"/>
    <property type="match status" value="1"/>
</dbReference>
<dbReference type="InterPro" id="IPR007281">
    <property type="entry name" value="Mre11_DNA-bd"/>
</dbReference>
<dbReference type="InterPro" id="IPR029052">
    <property type="entry name" value="Metallo-depent_PP-like"/>
</dbReference>
<evidence type="ECO:0000256" key="14">
    <source>
        <dbReference type="ARBA" id="ARBA00023204"/>
    </source>
</evidence>
<evidence type="ECO:0000313" key="23">
    <source>
        <dbReference type="EMBL" id="VDK65713.1"/>
    </source>
</evidence>
<evidence type="ECO:0000256" key="15">
    <source>
        <dbReference type="ARBA" id="ARBA00023211"/>
    </source>
</evidence>
<dbReference type="Gene3D" id="3.60.21.10">
    <property type="match status" value="1"/>
</dbReference>
<evidence type="ECO:0000256" key="6">
    <source>
        <dbReference type="ARBA" id="ARBA00009670"/>
    </source>
</evidence>
<dbReference type="GO" id="GO:0042138">
    <property type="term" value="P:meiotic DNA double-strand break formation"/>
    <property type="evidence" value="ECO:0007669"/>
    <property type="project" value="TreeGrafter"/>
</dbReference>
<dbReference type="InterPro" id="IPR038487">
    <property type="entry name" value="Mre11_capping_dom"/>
</dbReference>
<keyword evidence="8 18" id="KW-0540">Nuclease</keyword>
<keyword evidence="12 18" id="KW-0378">Hydrolase</keyword>
<name>A0A182E2H4_ONCOC</name>
<dbReference type="GO" id="GO:0005776">
    <property type="term" value="C:autophagosome"/>
    <property type="evidence" value="ECO:0007669"/>
    <property type="project" value="UniProtKB-SubCell"/>
</dbReference>
<evidence type="ECO:0000313" key="25">
    <source>
        <dbReference type="WBParaSite" id="nOo.2.0.1.t02175-RA"/>
    </source>
</evidence>
<dbReference type="OrthoDB" id="30417at2759"/>
<keyword evidence="24" id="KW-1185">Reference proteome</keyword>
<dbReference type="SMART" id="SM00320">
    <property type="entry name" value="WD40"/>
    <property type="match status" value="5"/>
</dbReference>
<evidence type="ECO:0000259" key="21">
    <source>
        <dbReference type="PROSITE" id="PS50011"/>
    </source>
</evidence>
<keyword evidence="20" id="KW-0812">Transmembrane</keyword>
<dbReference type="GO" id="GO:0031573">
    <property type="term" value="P:mitotic intra-S DNA damage checkpoint signaling"/>
    <property type="evidence" value="ECO:0007669"/>
    <property type="project" value="TreeGrafter"/>
</dbReference>
<accession>A0A182E2H4</accession>
<keyword evidence="10 18" id="KW-0255">Endonuclease</keyword>
<protein>
    <submittedName>
        <fullName evidence="25">Double-strand break repair protein</fullName>
    </submittedName>
</protein>
<keyword evidence="13 18" id="KW-0269">Exonuclease</keyword>
<dbReference type="InterPro" id="IPR041796">
    <property type="entry name" value="Mre11_N"/>
</dbReference>
<dbReference type="SUPFAM" id="SSF56112">
    <property type="entry name" value="Protein kinase-like (PK-like)"/>
    <property type="match status" value="1"/>
</dbReference>
<dbReference type="InterPro" id="IPR011009">
    <property type="entry name" value="Kinase-like_dom_sf"/>
</dbReference>
<keyword evidence="20" id="KW-1133">Transmembrane helix</keyword>
<dbReference type="CDD" id="cd00840">
    <property type="entry name" value="MPP_Mre11_N"/>
    <property type="match status" value="1"/>
</dbReference>
<dbReference type="EMBL" id="UYRW01000320">
    <property type="protein sequence ID" value="VDK65713.1"/>
    <property type="molecule type" value="Genomic_DNA"/>
</dbReference>
<evidence type="ECO:0000256" key="13">
    <source>
        <dbReference type="ARBA" id="ARBA00022839"/>
    </source>
</evidence>
<organism evidence="25">
    <name type="scientific">Onchocerca ochengi</name>
    <name type="common">Filarial nematode worm</name>
    <dbReference type="NCBI Taxonomy" id="42157"/>
    <lineage>
        <taxon>Eukaryota</taxon>
        <taxon>Metazoa</taxon>
        <taxon>Ecdysozoa</taxon>
        <taxon>Nematoda</taxon>
        <taxon>Chromadorea</taxon>
        <taxon>Rhabditida</taxon>
        <taxon>Spirurina</taxon>
        <taxon>Spiruromorpha</taxon>
        <taxon>Filarioidea</taxon>
        <taxon>Onchocercidae</taxon>
        <taxon>Onchocerca</taxon>
    </lineage>
</organism>
<comment type="subcellular location">
    <subcellularLocation>
        <location evidence="3">Chromosome</location>
    </subcellularLocation>
    <subcellularLocation>
        <location evidence="4">Cytoplasmic vesicle</location>
        <location evidence="4">Autophagosome</location>
    </subcellularLocation>
    <subcellularLocation>
        <location evidence="2">Nucleus</location>
    </subcellularLocation>
</comment>
<comment type="similarity">
    <text evidence="6">Belongs to the protein kinase superfamily. ADCK protein kinase family.</text>
</comment>
<dbReference type="Gene3D" id="2.130.10.10">
    <property type="entry name" value="YVTN repeat-like/Quinoprotein amine dehydrogenase"/>
    <property type="match status" value="1"/>
</dbReference>
<evidence type="ECO:0000256" key="18">
    <source>
        <dbReference type="RuleBase" id="RU003447"/>
    </source>
</evidence>
<evidence type="ECO:0000256" key="1">
    <source>
        <dbReference type="ARBA" id="ARBA00001936"/>
    </source>
</evidence>
<evidence type="ECO:0000256" key="19">
    <source>
        <dbReference type="SAM" id="MobiDB-lite"/>
    </source>
</evidence>
<dbReference type="GO" id="GO:0030870">
    <property type="term" value="C:Mre11 complex"/>
    <property type="evidence" value="ECO:0007669"/>
    <property type="project" value="InterPro"/>
</dbReference>
<dbReference type="SUPFAM" id="SSF56300">
    <property type="entry name" value="Metallo-dependent phosphatases"/>
    <property type="match status" value="1"/>
</dbReference>
<dbReference type="GO" id="GO:0030145">
    <property type="term" value="F:manganese ion binding"/>
    <property type="evidence" value="ECO:0007669"/>
    <property type="project" value="InterPro"/>
</dbReference>
<feature type="transmembrane region" description="Helical" evidence="20">
    <location>
        <begin position="1382"/>
        <end position="1405"/>
    </location>
</feature>
<dbReference type="PANTHER" id="PTHR10139:SF1">
    <property type="entry name" value="DOUBLE-STRAND BREAK REPAIR PROTEIN MRE11"/>
    <property type="match status" value="1"/>
</dbReference>
<dbReference type="GO" id="GO:0097552">
    <property type="term" value="P:mitochondrial double-strand break repair via homologous recombination"/>
    <property type="evidence" value="ECO:0007669"/>
    <property type="project" value="TreeGrafter"/>
</dbReference>
<dbReference type="GO" id="GO:0006303">
    <property type="term" value="P:double-strand break repair via nonhomologous end joining"/>
    <property type="evidence" value="ECO:0007669"/>
    <property type="project" value="TreeGrafter"/>
</dbReference>
<evidence type="ECO:0000256" key="20">
    <source>
        <dbReference type="SAM" id="Phobius"/>
    </source>
</evidence>
<dbReference type="InterPro" id="IPR015943">
    <property type="entry name" value="WD40/YVTN_repeat-like_dom_sf"/>
</dbReference>
<dbReference type="GO" id="GO:0010181">
    <property type="term" value="F:FMN binding"/>
    <property type="evidence" value="ECO:0007669"/>
    <property type="project" value="InterPro"/>
</dbReference>
<dbReference type="SMART" id="SM01347">
    <property type="entry name" value="Mre11_DNA_bind"/>
    <property type="match status" value="1"/>
</dbReference>
<dbReference type="CDD" id="cd16693">
    <property type="entry name" value="mRING-H2-C3H3C2_WDR24"/>
    <property type="match status" value="1"/>
</dbReference>
<feature type="domain" description="Protein kinase" evidence="21">
    <location>
        <begin position="1475"/>
        <end position="1805"/>
    </location>
</feature>
<dbReference type="GO" id="GO:0007095">
    <property type="term" value="P:mitotic G2 DNA damage checkpoint signaling"/>
    <property type="evidence" value="ECO:0007669"/>
    <property type="project" value="TreeGrafter"/>
</dbReference>
<dbReference type="GO" id="GO:0000014">
    <property type="term" value="F:single-stranded DNA endodeoxyribonuclease activity"/>
    <property type="evidence" value="ECO:0007669"/>
    <property type="project" value="TreeGrafter"/>
</dbReference>
<dbReference type="GO" id="GO:0004672">
    <property type="term" value="F:protein kinase activity"/>
    <property type="evidence" value="ECO:0007669"/>
    <property type="project" value="InterPro"/>
</dbReference>
<evidence type="ECO:0000313" key="24">
    <source>
        <dbReference type="Proteomes" id="UP000271087"/>
    </source>
</evidence>
<evidence type="ECO:0000256" key="4">
    <source>
        <dbReference type="ARBA" id="ARBA00004419"/>
    </source>
</evidence>
<evidence type="ECO:0000256" key="2">
    <source>
        <dbReference type="ARBA" id="ARBA00004123"/>
    </source>
</evidence>
<dbReference type="Proteomes" id="UP000271087">
    <property type="component" value="Unassembled WGS sequence"/>
</dbReference>
<feature type="domain" description="Flavodoxin-like" evidence="22">
    <location>
        <begin position="1907"/>
        <end position="2050"/>
    </location>
</feature>
<dbReference type="FunFam" id="3.60.21.10:FF:000011">
    <property type="entry name" value="Double-strand break repair protein"/>
    <property type="match status" value="1"/>
</dbReference>
<evidence type="ECO:0000256" key="3">
    <source>
        <dbReference type="ARBA" id="ARBA00004286"/>
    </source>
</evidence>
<gene>
    <name evidence="23" type="ORF">NOO_LOCUS2175</name>
</gene>
<evidence type="ECO:0000256" key="17">
    <source>
        <dbReference type="ARBA" id="ARBA00023254"/>
    </source>
</evidence>
<evidence type="ECO:0000256" key="16">
    <source>
        <dbReference type="ARBA" id="ARBA00023242"/>
    </source>
</evidence>
<dbReference type="SUPFAM" id="SSF52218">
    <property type="entry name" value="Flavoproteins"/>
    <property type="match status" value="1"/>
</dbReference>
<keyword evidence="14 18" id="KW-0234">DNA repair</keyword>
<keyword evidence="17 18" id="KW-0469">Meiosis</keyword>
<keyword evidence="16 18" id="KW-0539">Nucleus</keyword>
<evidence type="ECO:0000256" key="10">
    <source>
        <dbReference type="ARBA" id="ARBA00022759"/>
    </source>
</evidence>
<dbReference type="InterPro" id="IPR036322">
    <property type="entry name" value="WD40_repeat_dom_sf"/>
</dbReference>
<dbReference type="InterPro" id="IPR003701">
    <property type="entry name" value="Mre11"/>
</dbReference>
<evidence type="ECO:0000256" key="9">
    <source>
        <dbReference type="ARBA" id="ARBA00022723"/>
    </source>
</evidence>
<dbReference type="PROSITE" id="PS50902">
    <property type="entry name" value="FLAVODOXIN_LIKE"/>
    <property type="match status" value="1"/>
</dbReference>
<dbReference type="Pfam" id="PF03109">
    <property type="entry name" value="ABC1"/>
    <property type="match status" value="1"/>
</dbReference>
<proteinExistence type="inferred from homology"/>
<dbReference type="Gene3D" id="3.40.50.360">
    <property type="match status" value="1"/>
</dbReference>
<reference evidence="25" key="1">
    <citation type="submission" date="2016-06" db="UniProtKB">
        <authorList>
            <consortium name="WormBaseParasite"/>
        </authorList>
    </citation>
    <scope>IDENTIFICATION</scope>
</reference>
<dbReference type="GO" id="GO:0000724">
    <property type="term" value="P:double-strand break repair via homologous recombination"/>
    <property type="evidence" value="ECO:0007669"/>
    <property type="project" value="TreeGrafter"/>
</dbReference>
<keyword evidence="11 18" id="KW-0227">DNA damage</keyword>
<dbReference type="STRING" id="42157.A0A182E2H4"/>
<evidence type="ECO:0000256" key="8">
    <source>
        <dbReference type="ARBA" id="ARBA00022722"/>
    </source>
</evidence>
<dbReference type="Gene3D" id="3.30.110.110">
    <property type="entry name" value="Mre11, capping domain"/>
    <property type="match status" value="1"/>
</dbReference>
<dbReference type="InterPro" id="IPR001680">
    <property type="entry name" value="WD40_rpt"/>
</dbReference>